<dbReference type="InterPro" id="IPR009057">
    <property type="entry name" value="Homeodomain-like_sf"/>
</dbReference>
<evidence type="ECO:0000313" key="7">
    <source>
        <dbReference type="Proteomes" id="UP000317036"/>
    </source>
</evidence>
<protein>
    <submittedName>
        <fullName evidence="6">Helix-turn-helix domain-containing protein</fullName>
    </submittedName>
</protein>
<dbReference type="CDD" id="cd18774">
    <property type="entry name" value="PDC2_HK_sensor"/>
    <property type="match status" value="1"/>
</dbReference>
<sequence length="804" mass="91030">MLSLFRGWSAKVSFIRKANIYNNGSRRFHEGECGIARAAIHRAGKPGIVIRFLLPYMLVMLIPLFIGFFAYYKTVSLLEAEVVNSNMSLLEQTKQALSRRLGEIDTIVQQVTTDPKVNLFMQLRDPFEGANTYRILDTQKNVINYSMSNSFIYRYYLLFKNSGIVMSSSSIYEMGEFYGKILSYNQLNYRQWANGIMNTYHHHDYWPAQAVTLEGKPYMMVTHVHSLGYPIAQKGAILVLIQNSEIQKLLSGFNMSEGGWAYIADETGAIISSISSDGSVPPAAPLDWDRNSGVVEKMMRGQRMMITYTTSEYNGWKYVAAQPTHVVLEKVNYIKRITWAVITLGLLAALLISSLLAYHNSRPVRKLVAIIGERLGADNGKPADVYDLIQDTLSTLMIHNEELKSNMQSQLPLLRSAVLGKLFKGDYASPREMFALFKHTGMDYQAHRYAVFVLQTLQTLQTLQPQSSKSISHISSSDVDTYSIMLMEAASEAIAGRAYLYEMSKGKIAFLTSLNLSESATDELQQLLTLLSEHLRQEYHLVPIIGVGSMVNELLDARRSFEEACLALNAQSRSGGAQLYWYGQLPAASDGYYFPIPIAQQLRNLAKTGDKAEVVRLLQELYERNTQERRLPLDKLRLFLYEAWGGLVKLTDEMSAPLDRRALPAVETSDEAERCFRTIVDHYGMLCDSVRTTKKSHNRQLYDKIVAYMEASYVRSSFGVADAAERFHISENYLSQFFKEQSGTTFSDYLLKLRMRQAEQLLRETTIPIHEVATKVGYNSSNTFCRAFKKHNGINATAYRSAPE</sequence>
<comment type="caution">
    <text evidence="6">The sequence shown here is derived from an EMBL/GenBank/DDBJ whole genome shotgun (WGS) entry which is preliminary data.</text>
</comment>
<feature type="transmembrane region" description="Helical" evidence="4">
    <location>
        <begin position="52"/>
        <end position="72"/>
    </location>
</feature>
<proteinExistence type="predicted"/>
<dbReference type="GO" id="GO:0043565">
    <property type="term" value="F:sequence-specific DNA binding"/>
    <property type="evidence" value="ECO:0007669"/>
    <property type="project" value="InterPro"/>
</dbReference>
<accession>A0A559KFU2</accession>
<evidence type="ECO:0000256" key="4">
    <source>
        <dbReference type="SAM" id="Phobius"/>
    </source>
</evidence>
<evidence type="ECO:0000256" key="2">
    <source>
        <dbReference type="ARBA" id="ARBA00023125"/>
    </source>
</evidence>
<dbReference type="RefSeq" id="WP_144844450.1">
    <property type="nucleotide sequence ID" value="NZ_VNJI01000005.1"/>
</dbReference>
<dbReference type="InterPro" id="IPR018060">
    <property type="entry name" value="HTH_AraC"/>
</dbReference>
<dbReference type="PANTHER" id="PTHR43280:SF2">
    <property type="entry name" value="HTH-TYPE TRANSCRIPTIONAL REGULATOR EXSA"/>
    <property type="match status" value="1"/>
</dbReference>
<keyword evidence="7" id="KW-1185">Reference proteome</keyword>
<organism evidence="6 7">
    <name type="scientific">Paenibacillus cremeus</name>
    <dbReference type="NCBI Taxonomy" id="2163881"/>
    <lineage>
        <taxon>Bacteria</taxon>
        <taxon>Bacillati</taxon>
        <taxon>Bacillota</taxon>
        <taxon>Bacilli</taxon>
        <taxon>Bacillales</taxon>
        <taxon>Paenibacillaceae</taxon>
        <taxon>Paenibacillus</taxon>
    </lineage>
</organism>
<reference evidence="6 7" key="1">
    <citation type="submission" date="2019-07" db="EMBL/GenBank/DDBJ databases">
        <authorList>
            <person name="Kim J."/>
        </authorList>
    </citation>
    <scope>NUCLEOTIDE SEQUENCE [LARGE SCALE GENOMIC DNA]</scope>
    <source>
        <strain evidence="6 7">JC52</strain>
    </source>
</reference>
<dbReference type="AlphaFoldDB" id="A0A559KFU2"/>
<dbReference type="SMART" id="SM00342">
    <property type="entry name" value="HTH_ARAC"/>
    <property type="match status" value="1"/>
</dbReference>
<keyword evidence="2" id="KW-0238">DNA-binding</keyword>
<evidence type="ECO:0000256" key="1">
    <source>
        <dbReference type="ARBA" id="ARBA00023015"/>
    </source>
</evidence>
<keyword evidence="4" id="KW-0472">Membrane</keyword>
<keyword evidence="1" id="KW-0805">Transcription regulation</keyword>
<dbReference type="Proteomes" id="UP000317036">
    <property type="component" value="Unassembled WGS sequence"/>
</dbReference>
<dbReference type="Gene3D" id="1.10.10.60">
    <property type="entry name" value="Homeodomain-like"/>
    <property type="match status" value="2"/>
</dbReference>
<dbReference type="GO" id="GO:0003700">
    <property type="term" value="F:DNA-binding transcription factor activity"/>
    <property type="evidence" value="ECO:0007669"/>
    <property type="project" value="InterPro"/>
</dbReference>
<keyword evidence="4" id="KW-1133">Transmembrane helix</keyword>
<dbReference type="PROSITE" id="PS01124">
    <property type="entry name" value="HTH_ARAC_FAMILY_2"/>
    <property type="match status" value="1"/>
</dbReference>
<feature type="transmembrane region" description="Helical" evidence="4">
    <location>
        <begin position="337"/>
        <end position="358"/>
    </location>
</feature>
<keyword evidence="4" id="KW-0812">Transmembrane</keyword>
<dbReference type="SUPFAM" id="SSF46689">
    <property type="entry name" value="Homeodomain-like"/>
    <property type="match status" value="1"/>
</dbReference>
<evidence type="ECO:0000259" key="5">
    <source>
        <dbReference type="PROSITE" id="PS01124"/>
    </source>
</evidence>
<dbReference type="PANTHER" id="PTHR43280">
    <property type="entry name" value="ARAC-FAMILY TRANSCRIPTIONAL REGULATOR"/>
    <property type="match status" value="1"/>
</dbReference>
<keyword evidence="3" id="KW-0804">Transcription</keyword>
<dbReference type="Pfam" id="PF17853">
    <property type="entry name" value="GGDEF_2"/>
    <property type="match status" value="1"/>
</dbReference>
<dbReference type="EMBL" id="VNJI01000005">
    <property type="protein sequence ID" value="TVY10991.1"/>
    <property type="molecule type" value="Genomic_DNA"/>
</dbReference>
<evidence type="ECO:0000256" key="3">
    <source>
        <dbReference type="ARBA" id="ARBA00023163"/>
    </source>
</evidence>
<dbReference type="Gene3D" id="3.30.450.20">
    <property type="entry name" value="PAS domain"/>
    <property type="match status" value="1"/>
</dbReference>
<dbReference type="PROSITE" id="PS00041">
    <property type="entry name" value="HTH_ARAC_FAMILY_1"/>
    <property type="match status" value="1"/>
</dbReference>
<dbReference type="InterPro" id="IPR041522">
    <property type="entry name" value="CdaR_GGDEF"/>
</dbReference>
<dbReference type="Pfam" id="PF12833">
    <property type="entry name" value="HTH_18"/>
    <property type="match status" value="1"/>
</dbReference>
<name>A0A559KFU2_9BACL</name>
<dbReference type="OrthoDB" id="368621at2"/>
<gene>
    <name evidence="6" type="ORF">FPZ49_05840</name>
</gene>
<evidence type="ECO:0000313" key="6">
    <source>
        <dbReference type="EMBL" id="TVY10991.1"/>
    </source>
</evidence>
<feature type="domain" description="HTH araC/xylS-type" evidence="5">
    <location>
        <begin position="703"/>
        <end position="802"/>
    </location>
</feature>
<dbReference type="InterPro" id="IPR018062">
    <property type="entry name" value="HTH_AraC-typ_CS"/>
</dbReference>